<dbReference type="EMBL" id="GGEC01049408">
    <property type="protein sequence ID" value="MBX29892.1"/>
    <property type="molecule type" value="Transcribed_RNA"/>
</dbReference>
<reference evidence="1" key="1">
    <citation type="submission" date="2018-02" db="EMBL/GenBank/DDBJ databases">
        <title>Rhizophora mucronata_Transcriptome.</title>
        <authorList>
            <person name="Meera S.P."/>
            <person name="Sreeshan A."/>
            <person name="Augustine A."/>
        </authorList>
    </citation>
    <scope>NUCLEOTIDE SEQUENCE</scope>
    <source>
        <tissue evidence="1">Leaf</tissue>
    </source>
</reference>
<sequence>MPRFNRLHYNRTCSFFSLFNRTKAPNANKKRAKRCWPGNCSTGNGVSWDHRYLGVPWHFLLILSNEAEFSCCFFGFFRSLLSGKIGAGCKFCLSESVSLF</sequence>
<name>A0A2P2MI93_RHIMU</name>
<protein>
    <submittedName>
        <fullName evidence="1">Trehalose-6-phosphate synthase-7</fullName>
    </submittedName>
</protein>
<dbReference type="AlphaFoldDB" id="A0A2P2MI93"/>
<organism evidence="1">
    <name type="scientific">Rhizophora mucronata</name>
    <name type="common">Asiatic mangrove</name>
    <dbReference type="NCBI Taxonomy" id="61149"/>
    <lineage>
        <taxon>Eukaryota</taxon>
        <taxon>Viridiplantae</taxon>
        <taxon>Streptophyta</taxon>
        <taxon>Embryophyta</taxon>
        <taxon>Tracheophyta</taxon>
        <taxon>Spermatophyta</taxon>
        <taxon>Magnoliopsida</taxon>
        <taxon>eudicotyledons</taxon>
        <taxon>Gunneridae</taxon>
        <taxon>Pentapetalae</taxon>
        <taxon>rosids</taxon>
        <taxon>fabids</taxon>
        <taxon>Malpighiales</taxon>
        <taxon>Rhizophoraceae</taxon>
        <taxon>Rhizophora</taxon>
    </lineage>
</organism>
<proteinExistence type="predicted"/>
<accession>A0A2P2MI93</accession>
<evidence type="ECO:0000313" key="1">
    <source>
        <dbReference type="EMBL" id="MBX29892.1"/>
    </source>
</evidence>